<dbReference type="AlphaFoldDB" id="A0A2G8K1W2"/>
<reference evidence="1 2" key="1">
    <citation type="journal article" date="2017" name="PLoS Biol.">
        <title>The sea cucumber genome provides insights into morphological evolution and visceral regeneration.</title>
        <authorList>
            <person name="Zhang X."/>
            <person name="Sun L."/>
            <person name="Yuan J."/>
            <person name="Sun Y."/>
            <person name="Gao Y."/>
            <person name="Zhang L."/>
            <person name="Li S."/>
            <person name="Dai H."/>
            <person name="Hamel J.F."/>
            <person name="Liu C."/>
            <person name="Yu Y."/>
            <person name="Liu S."/>
            <person name="Lin W."/>
            <person name="Guo K."/>
            <person name="Jin S."/>
            <person name="Xu P."/>
            <person name="Storey K.B."/>
            <person name="Huan P."/>
            <person name="Zhang T."/>
            <person name="Zhou Y."/>
            <person name="Zhang J."/>
            <person name="Lin C."/>
            <person name="Li X."/>
            <person name="Xing L."/>
            <person name="Huo D."/>
            <person name="Sun M."/>
            <person name="Wang L."/>
            <person name="Mercier A."/>
            <person name="Li F."/>
            <person name="Yang H."/>
            <person name="Xiang J."/>
        </authorList>
    </citation>
    <scope>NUCLEOTIDE SEQUENCE [LARGE SCALE GENOMIC DNA]</scope>
    <source>
        <strain evidence="1">Shaxun</strain>
        <tissue evidence="1">Muscle</tissue>
    </source>
</reference>
<proteinExistence type="predicted"/>
<protein>
    <submittedName>
        <fullName evidence="1">Uncharacterized protein</fullName>
    </submittedName>
</protein>
<comment type="caution">
    <text evidence="1">The sequence shown here is derived from an EMBL/GenBank/DDBJ whole genome shotgun (WGS) entry which is preliminary data.</text>
</comment>
<gene>
    <name evidence="1" type="ORF">BSL78_21148</name>
</gene>
<organism evidence="1 2">
    <name type="scientific">Stichopus japonicus</name>
    <name type="common">Sea cucumber</name>
    <dbReference type="NCBI Taxonomy" id="307972"/>
    <lineage>
        <taxon>Eukaryota</taxon>
        <taxon>Metazoa</taxon>
        <taxon>Echinodermata</taxon>
        <taxon>Eleutherozoa</taxon>
        <taxon>Echinozoa</taxon>
        <taxon>Holothuroidea</taxon>
        <taxon>Aspidochirotacea</taxon>
        <taxon>Aspidochirotida</taxon>
        <taxon>Stichopodidae</taxon>
        <taxon>Apostichopus</taxon>
    </lineage>
</organism>
<dbReference type="Proteomes" id="UP000230750">
    <property type="component" value="Unassembled WGS sequence"/>
</dbReference>
<dbReference type="EMBL" id="MRZV01000969">
    <property type="protein sequence ID" value="PIK41996.1"/>
    <property type="molecule type" value="Genomic_DNA"/>
</dbReference>
<name>A0A2G8K1W2_STIJA</name>
<sequence>MLDQTAPKFNTGELEMQLLVKTNWWGHGRTRHFVVDSSGSTSELNLVAKAIVKRSVASKYSSIFNRSLSDICASLRHISSSCREPFVDGAGFHCIRHRSIQRLMMLWPSNCQTADRYAWTRSRTDCTCEAAAAMFSFGLWRLLETTCDSANMSDITTSVRQNSKSIHINKPTASLAVLRSQP</sequence>
<keyword evidence="2" id="KW-1185">Reference proteome</keyword>
<evidence type="ECO:0000313" key="1">
    <source>
        <dbReference type="EMBL" id="PIK41996.1"/>
    </source>
</evidence>
<evidence type="ECO:0000313" key="2">
    <source>
        <dbReference type="Proteomes" id="UP000230750"/>
    </source>
</evidence>
<accession>A0A2G8K1W2</accession>